<dbReference type="EMBL" id="KN832990">
    <property type="protein sequence ID" value="KIM83723.1"/>
    <property type="molecule type" value="Genomic_DNA"/>
</dbReference>
<protein>
    <submittedName>
        <fullName evidence="1">Uncharacterized protein</fullName>
    </submittedName>
</protein>
<proteinExistence type="predicted"/>
<accession>A0A0C3BBR3</accession>
<name>A0A0C3BBR3_PILCF</name>
<dbReference type="Proteomes" id="UP000054166">
    <property type="component" value="Unassembled WGS sequence"/>
</dbReference>
<sequence>MTDALLTPITLRSQLASLIKNTEGRQPKRINANPNRSWPDLGIPSRTNPLWPSFCPFCHPIQHTGARYTPELKHGHLFSDASCMET</sequence>
<dbReference type="AlphaFoldDB" id="A0A0C3BBR3"/>
<gene>
    <name evidence="1" type="ORF">PILCRDRAFT_819371</name>
</gene>
<organism evidence="1 2">
    <name type="scientific">Piloderma croceum (strain F 1598)</name>
    <dbReference type="NCBI Taxonomy" id="765440"/>
    <lineage>
        <taxon>Eukaryota</taxon>
        <taxon>Fungi</taxon>
        <taxon>Dikarya</taxon>
        <taxon>Basidiomycota</taxon>
        <taxon>Agaricomycotina</taxon>
        <taxon>Agaricomycetes</taxon>
        <taxon>Agaricomycetidae</taxon>
        <taxon>Atheliales</taxon>
        <taxon>Atheliaceae</taxon>
        <taxon>Piloderma</taxon>
    </lineage>
</organism>
<evidence type="ECO:0000313" key="2">
    <source>
        <dbReference type="Proteomes" id="UP000054166"/>
    </source>
</evidence>
<keyword evidence="2" id="KW-1185">Reference proteome</keyword>
<dbReference type="HOGENOM" id="CLU_191665_0_0_1"/>
<reference evidence="1 2" key="1">
    <citation type="submission" date="2014-04" db="EMBL/GenBank/DDBJ databases">
        <authorList>
            <consortium name="DOE Joint Genome Institute"/>
            <person name="Kuo A."/>
            <person name="Tarkka M."/>
            <person name="Buscot F."/>
            <person name="Kohler A."/>
            <person name="Nagy L.G."/>
            <person name="Floudas D."/>
            <person name="Copeland A."/>
            <person name="Barry K.W."/>
            <person name="Cichocki N."/>
            <person name="Veneault-Fourrey C."/>
            <person name="LaButti K."/>
            <person name="Lindquist E.A."/>
            <person name="Lipzen A."/>
            <person name="Lundell T."/>
            <person name="Morin E."/>
            <person name="Murat C."/>
            <person name="Sun H."/>
            <person name="Tunlid A."/>
            <person name="Henrissat B."/>
            <person name="Grigoriev I.V."/>
            <person name="Hibbett D.S."/>
            <person name="Martin F."/>
            <person name="Nordberg H.P."/>
            <person name="Cantor M.N."/>
            <person name="Hua S.X."/>
        </authorList>
    </citation>
    <scope>NUCLEOTIDE SEQUENCE [LARGE SCALE GENOMIC DNA]</scope>
    <source>
        <strain evidence="1 2">F 1598</strain>
    </source>
</reference>
<dbReference type="InParanoid" id="A0A0C3BBR3"/>
<evidence type="ECO:0000313" key="1">
    <source>
        <dbReference type="EMBL" id="KIM83723.1"/>
    </source>
</evidence>
<reference evidence="2" key="2">
    <citation type="submission" date="2015-01" db="EMBL/GenBank/DDBJ databases">
        <title>Evolutionary Origins and Diversification of the Mycorrhizal Mutualists.</title>
        <authorList>
            <consortium name="DOE Joint Genome Institute"/>
            <consortium name="Mycorrhizal Genomics Consortium"/>
            <person name="Kohler A."/>
            <person name="Kuo A."/>
            <person name="Nagy L.G."/>
            <person name="Floudas D."/>
            <person name="Copeland A."/>
            <person name="Barry K.W."/>
            <person name="Cichocki N."/>
            <person name="Veneault-Fourrey C."/>
            <person name="LaButti K."/>
            <person name="Lindquist E.A."/>
            <person name="Lipzen A."/>
            <person name="Lundell T."/>
            <person name="Morin E."/>
            <person name="Murat C."/>
            <person name="Riley R."/>
            <person name="Ohm R."/>
            <person name="Sun H."/>
            <person name="Tunlid A."/>
            <person name="Henrissat B."/>
            <person name="Grigoriev I.V."/>
            <person name="Hibbett D.S."/>
            <person name="Martin F."/>
        </authorList>
    </citation>
    <scope>NUCLEOTIDE SEQUENCE [LARGE SCALE GENOMIC DNA]</scope>
    <source>
        <strain evidence="2">F 1598</strain>
    </source>
</reference>